<sequence length="85" mass="9614">MSGYNYYSLKKCRCYRPINKKLIETGSGGNVIPDVVNFKVFSIIIRTATAQRNDCFTQANRPTNVYKSWTGAPAGYGQPIRNQFN</sequence>
<dbReference type="AlphaFoldDB" id="A0A6C0M248"/>
<reference evidence="1" key="1">
    <citation type="journal article" date="2020" name="Nature">
        <title>Giant virus diversity and host interactions through global metagenomics.</title>
        <authorList>
            <person name="Schulz F."/>
            <person name="Roux S."/>
            <person name="Paez-Espino D."/>
            <person name="Jungbluth S."/>
            <person name="Walsh D.A."/>
            <person name="Denef V.J."/>
            <person name="McMahon K.D."/>
            <person name="Konstantinidis K.T."/>
            <person name="Eloe-Fadrosh E.A."/>
            <person name="Kyrpides N.C."/>
            <person name="Woyke T."/>
        </authorList>
    </citation>
    <scope>NUCLEOTIDE SEQUENCE</scope>
    <source>
        <strain evidence="1">GVMAG-S-1035124-57</strain>
    </source>
</reference>
<proteinExistence type="predicted"/>
<evidence type="ECO:0000313" key="1">
    <source>
        <dbReference type="EMBL" id="QHU36730.1"/>
    </source>
</evidence>
<dbReference type="EMBL" id="MN740631">
    <property type="protein sequence ID" value="QHU36730.1"/>
    <property type="molecule type" value="Genomic_DNA"/>
</dbReference>
<organism evidence="1">
    <name type="scientific">viral metagenome</name>
    <dbReference type="NCBI Taxonomy" id="1070528"/>
    <lineage>
        <taxon>unclassified sequences</taxon>
        <taxon>metagenomes</taxon>
        <taxon>organismal metagenomes</taxon>
    </lineage>
</organism>
<name>A0A6C0M248_9ZZZZ</name>
<accession>A0A6C0M248</accession>
<protein>
    <submittedName>
        <fullName evidence="1">Uncharacterized protein</fullName>
    </submittedName>
</protein>